<reference evidence="3 4" key="1">
    <citation type="submission" date="2019-03" db="EMBL/GenBank/DDBJ databases">
        <title>Genomic Encyclopedia of Type Strains, Phase IV (KMG-IV): sequencing the most valuable type-strain genomes for metagenomic binning, comparative biology and taxonomic classification.</title>
        <authorList>
            <person name="Goeker M."/>
        </authorList>
    </citation>
    <scope>NUCLEOTIDE SEQUENCE [LARGE SCALE GENOMIC DNA]</scope>
    <source>
        <strain evidence="3 4">DSM 45765</strain>
    </source>
</reference>
<dbReference type="InterPro" id="IPR003399">
    <property type="entry name" value="Mce/MlaD"/>
</dbReference>
<dbReference type="InterPro" id="IPR052336">
    <property type="entry name" value="MlaD_Phospholipid_Transporter"/>
</dbReference>
<dbReference type="PANTHER" id="PTHR33371">
    <property type="entry name" value="INTERMEMBRANE PHOSPHOLIPID TRANSPORT SYSTEM BINDING PROTEIN MLAD-RELATED"/>
    <property type="match status" value="1"/>
</dbReference>
<gene>
    <name evidence="3" type="ORF">EV191_11634</name>
</gene>
<dbReference type="Proteomes" id="UP000294911">
    <property type="component" value="Unassembled WGS sequence"/>
</dbReference>
<organism evidence="3 4">
    <name type="scientific">Tamaricihabitans halophyticus</name>
    <dbReference type="NCBI Taxonomy" id="1262583"/>
    <lineage>
        <taxon>Bacteria</taxon>
        <taxon>Bacillati</taxon>
        <taxon>Actinomycetota</taxon>
        <taxon>Actinomycetes</taxon>
        <taxon>Pseudonocardiales</taxon>
        <taxon>Pseudonocardiaceae</taxon>
        <taxon>Tamaricihabitans</taxon>
    </lineage>
</organism>
<proteinExistence type="predicted"/>
<feature type="domain" description="Mammalian cell entry C-terminal" evidence="2">
    <location>
        <begin position="122"/>
        <end position="292"/>
    </location>
</feature>
<dbReference type="Pfam" id="PF02470">
    <property type="entry name" value="MlaD"/>
    <property type="match status" value="1"/>
</dbReference>
<comment type="caution">
    <text evidence="3">The sequence shown here is derived from an EMBL/GenBank/DDBJ whole genome shotgun (WGS) entry which is preliminary data.</text>
</comment>
<dbReference type="NCBIfam" id="TIGR00996">
    <property type="entry name" value="Mtu_fam_mce"/>
    <property type="match status" value="1"/>
</dbReference>
<dbReference type="OrthoDB" id="4741753at2"/>
<evidence type="ECO:0000259" key="1">
    <source>
        <dbReference type="Pfam" id="PF02470"/>
    </source>
</evidence>
<evidence type="ECO:0000259" key="2">
    <source>
        <dbReference type="Pfam" id="PF11887"/>
    </source>
</evidence>
<dbReference type="InterPro" id="IPR005693">
    <property type="entry name" value="Mce"/>
</dbReference>
<sequence length="368" mass="38865">MLLRRVKVQLVVFVVIAVVGVGYVGGQYAGLDRLFGSRGYVVSVQLSESGGIFTNAEVTYRGVPVGRVGELALTDTGLEVELEIEDSAPPIPADTRAVVANRSAIGEQYVDLQPEHQRGPYLADGSEVPAQRTSTPIRPDDLLANLNSLVASVPTESLRVSVDELDKAFRDSGPALQNLLDSSSELTATATSYLPQTTALLSNGRDVLRTQRDLAEQITSYSSGLREISAQLKKSDPDLRALLDTAPGVAGQVDEVVRESGGDLGVVFANLLTTAKITESRTDSLETLLVALPLASATAPSANPDGTGHLGLVLNFFNPMPCTKGYEGTVQRPGNDTTPGELNRNAYCAEPPGSEIGVRGSQNAPHGK</sequence>
<name>A0A4R2Q938_9PSEU</name>
<dbReference type="EMBL" id="SLXQ01000016">
    <property type="protein sequence ID" value="TCP45392.1"/>
    <property type="molecule type" value="Genomic_DNA"/>
</dbReference>
<accession>A0A4R2Q938</accession>
<dbReference type="AlphaFoldDB" id="A0A4R2Q938"/>
<evidence type="ECO:0000313" key="4">
    <source>
        <dbReference type="Proteomes" id="UP000294911"/>
    </source>
</evidence>
<dbReference type="PANTHER" id="PTHR33371:SF16">
    <property type="entry name" value="MCE-FAMILY PROTEIN MCE3F"/>
    <property type="match status" value="1"/>
</dbReference>
<evidence type="ECO:0000313" key="3">
    <source>
        <dbReference type="EMBL" id="TCP45392.1"/>
    </source>
</evidence>
<dbReference type="RefSeq" id="WP_132880033.1">
    <property type="nucleotide sequence ID" value="NZ_SLXQ01000016.1"/>
</dbReference>
<feature type="domain" description="Mce/MlaD" evidence="1">
    <location>
        <begin position="38"/>
        <end position="114"/>
    </location>
</feature>
<dbReference type="Pfam" id="PF11887">
    <property type="entry name" value="Mce4_CUP1"/>
    <property type="match status" value="1"/>
</dbReference>
<dbReference type="InterPro" id="IPR024516">
    <property type="entry name" value="Mce_C"/>
</dbReference>
<protein>
    <submittedName>
        <fullName evidence="3">Phospholipid/cholesterol/gamma-HCH transport system substrate-binding protein</fullName>
    </submittedName>
</protein>
<dbReference type="GO" id="GO:0005576">
    <property type="term" value="C:extracellular region"/>
    <property type="evidence" value="ECO:0007669"/>
    <property type="project" value="TreeGrafter"/>
</dbReference>
<keyword evidence="4" id="KW-1185">Reference proteome</keyword>